<proteinExistence type="predicted"/>
<gene>
    <name evidence="1" type="ORF">JOE42_003895</name>
</gene>
<name>A0ABS2KYZ4_9NOCA</name>
<evidence type="ECO:0008006" key="3">
    <source>
        <dbReference type="Google" id="ProtNLM"/>
    </source>
</evidence>
<evidence type="ECO:0000313" key="1">
    <source>
        <dbReference type="EMBL" id="MBM7417162.1"/>
    </source>
</evidence>
<comment type="caution">
    <text evidence="1">The sequence shown here is derived from an EMBL/GenBank/DDBJ whole genome shotgun (WGS) entry which is preliminary data.</text>
</comment>
<evidence type="ECO:0000313" key="2">
    <source>
        <dbReference type="Proteomes" id="UP000703038"/>
    </source>
</evidence>
<dbReference type="EMBL" id="JAFBBK010000001">
    <property type="protein sequence ID" value="MBM7417162.1"/>
    <property type="molecule type" value="Genomic_DNA"/>
</dbReference>
<protein>
    <recommendedName>
        <fullName evidence="3">Peptidase M50</fullName>
    </recommendedName>
</protein>
<dbReference type="RefSeq" id="WP_027506407.1">
    <property type="nucleotide sequence ID" value="NZ_JAFBBK010000001.1"/>
</dbReference>
<keyword evidence="2" id="KW-1185">Reference proteome</keyword>
<reference evidence="1 2" key="1">
    <citation type="submission" date="2021-01" db="EMBL/GenBank/DDBJ databases">
        <title>Genomics of switchgrass bacterial isolates.</title>
        <authorList>
            <person name="Shade A."/>
        </authorList>
    </citation>
    <scope>NUCLEOTIDE SEQUENCE [LARGE SCALE GENOMIC DNA]</scope>
    <source>
        <strain evidence="1 2">PvP111</strain>
    </source>
</reference>
<accession>A0ABS2KYZ4</accession>
<organism evidence="1 2">
    <name type="scientific">Rhodococcoides corynebacterioides</name>
    <dbReference type="NCBI Taxonomy" id="53972"/>
    <lineage>
        <taxon>Bacteria</taxon>
        <taxon>Bacillati</taxon>
        <taxon>Actinomycetota</taxon>
        <taxon>Actinomycetes</taxon>
        <taxon>Mycobacteriales</taxon>
        <taxon>Nocardiaceae</taxon>
        <taxon>Rhodococcoides</taxon>
    </lineage>
</organism>
<dbReference type="Proteomes" id="UP000703038">
    <property type="component" value="Unassembled WGS sequence"/>
</dbReference>
<sequence length="220" mass="23642">MTPFVLQCGRPLLPIALSSLPLTAVPEVPSKEECDALLAELDAVHDPRLIVLGTDASLAAVLTRLMRRDRLDIELAYVAETASEASHLFRVGTGSRAAKVALSGTASPTPLIRDDAGSAVVGLATVSGPSGHLVGEAYVDDTKLFSGEVPGIEVTPTLEMPGLRARVQGKRGLFRRRWITGRAMQLGATAARLTKDGIDIPRETTRSTIYRHDKQWLLVR</sequence>